<dbReference type="NCBIfam" id="TIGR04516">
    <property type="entry name" value="glycosyl_450act"/>
    <property type="match status" value="1"/>
</dbReference>
<dbReference type="RefSeq" id="WP_130473632.1">
    <property type="nucleotide sequence ID" value="NZ_SFCC01000001.1"/>
</dbReference>
<protein>
    <submittedName>
        <fullName evidence="7">Activator-dependent family glycosyltransferase</fullName>
    </submittedName>
</protein>
<evidence type="ECO:0000256" key="1">
    <source>
        <dbReference type="ARBA" id="ARBA00006962"/>
    </source>
</evidence>
<dbReference type="InterPro" id="IPR010610">
    <property type="entry name" value="EryCIII-like_C"/>
</dbReference>
<dbReference type="Pfam" id="PF06722">
    <property type="entry name" value="EryCIII-like_C"/>
    <property type="match status" value="1"/>
</dbReference>
<feature type="domain" description="Erythromycin biosynthesis protein CIII-like C-terminal" evidence="5">
    <location>
        <begin position="275"/>
        <end position="421"/>
    </location>
</feature>
<organism evidence="7 8">
    <name type="scientific">Amycolatopsis suaedae</name>
    <dbReference type="NCBI Taxonomy" id="2510978"/>
    <lineage>
        <taxon>Bacteria</taxon>
        <taxon>Bacillati</taxon>
        <taxon>Actinomycetota</taxon>
        <taxon>Actinomycetes</taxon>
        <taxon>Pseudonocardiales</taxon>
        <taxon>Pseudonocardiaceae</taxon>
        <taxon>Amycolatopsis</taxon>
    </lineage>
</organism>
<accession>A0A4Q7JGA0</accession>
<feature type="domain" description="Erythromycin biosynthesis protein CIII-like N-terminal" evidence="6">
    <location>
        <begin position="22"/>
        <end position="260"/>
    </location>
</feature>
<comment type="caution">
    <text evidence="7">The sequence shown here is derived from an EMBL/GenBank/DDBJ whole genome shotgun (WGS) entry which is preliminary data.</text>
</comment>
<comment type="similarity">
    <text evidence="1">Belongs to the glycosyltransferase 28 family.</text>
</comment>
<evidence type="ECO:0000256" key="3">
    <source>
        <dbReference type="ARBA" id="ARBA00022679"/>
    </source>
</evidence>
<dbReference type="InterPro" id="IPR050426">
    <property type="entry name" value="Glycosyltransferase_28"/>
</dbReference>
<proteinExistence type="inferred from homology"/>
<dbReference type="PANTHER" id="PTHR48050:SF13">
    <property type="entry name" value="STEROL 3-BETA-GLUCOSYLTRANSFERASE UGT80A2"/>
    <property type="match status" value="1"/>
</dbReference>
<keyword evidence="2" id="KW-0328">Glycosyltransferase</keyword>
<gene>
    <name evidence="7" type="ORF">EWH70_03110</name>
</gene>
<evidence type="ECO:0000256" key="2">
    <source>
        <dbReference type="ARBA" id="ARBA00022676"/>
    </source>
</evidence>
<evidence type="ECO:0000259" key="6">
    <source>
        <dbReference type="Pfam" id="PF21036"/>
    </source>
</evidence>
<keyword evidence="3 7" id="KW-0808">Transferase</keyword>
<dbReference type="Gene3D" id="3.40.50.2000">
    <property type="entry name" value="Glycogen Phosphorylase B"/>
    <property type="match status" value="2"/>
</dbReference>
<dbReference type="PANTHER" id="PTHR48050">
    <property type="entry name" value="STEROL 3-BETA-GLUCOSYLTRANSFERASE"/>
    <property type="match status" value="1"/>
</dbReference>
<dbReference type="CDD" id="cd03784">
    <property type="entry name" value="GT1_Gtf-like"/>
    <property type="match status" value="1"/>
</dbReference>
<keyword evidence="4" id="KW-0045">Antibiotic biosynthesis</keyword>
<dbReference type="Pfam" id="PF21036">
    <property type="entry name" value="EryCIII-like_N"/>
    <property type="match status" value="1"/>
</dbReference>
<dbReference type="OrthoDB" id="5488434at2"/>
<dbReference type="AlphaFoldDB" id="A0A4Q7JGA0"/>
<dbReference type="InterPro" id="IPR048284">
    <property type="entry name" value="EryCIII-like_N"/>
</dbReference>
<sequence length="429" mass="46663">MRVLFTVFASSSHFTLLVPLAWALRSAGHEVRVASQPDLTGAINDAGLTAVPVGGDLDLADSIRDAKRPDGSWPEETYRFGETDPAKLTWDYVHATFGIYSGFVGEWFSNDEVIADLADFARFWKPDLVIWDALTFAGPLTARLCGAAHARMVFGVDYLAQMRSVFHRLAATQPEHLRTDPLAHWLGYKLRQHARPGEPTRFDEELLLGQASIDPMPPWIQLDTGIDYRTMHYVPYGGRSGFPSAALEPPRRPRVLLTLGLANRALGLPALPLAELLDGVAGLDVEVIATLDQGQIDSVAAIPDNVRPVPFVALDVVLPSCSAIVHHLGTGSTLAAIGCGVPQLCVRDTMLFWGEDVVAARLADRGAALVVDEREITAQLVHDSLHRIVTEPAFRASALRLQAEMRTFPSPVRLVPELEALAAAHSVTS</sequence>
<dbReference type="SUPFAM" id="SSF53756">
    <property type="entry name" value="UDP-Glycosyltransferase/glycogen phosphorylase"/>
    <property type="match status" value="1"/>
</dbReference>
<reference evidence="7 8" key="1">
    <citation type="submission" date="2019-02" db="EMBL/GenBank/DDBJ databases">
        <title>Draft genome sequence of Amycolatopsis sp. 8-3EHSu isolated from roots of Suaeda maritima.</title>
        <authorList>
            <person name="Duangmal K."/>
            <person name="Chantavorakit T."/>
        </authorList>
    </citation>
    <scope>NUCLEOTIDE SEQUENCE [LARGE SCALE GENOMIC DNA]</scope>
    <source>
        <strain evidence="7 8">8-3EHSu</strain>
    </source>
</reference>
<dbReference type="Proteomes" id="UP000292003">
    <property type="component" value="Unassembled WGS sequence"/>
</dbReference>
<dbReference type="EMBL" id="SFCC01000001">
    <property type="protein sequence ID" value="RZQ66063.1"/>
    <property type="molecule type" value="Genomic_DNA"/>
</dbReference>
<dbReference type="InterPro" id="IPR030953">
    <property type="entry name" value="Glycosyl_450act"/>
</dbReference>
<dbReference type="InterPro" id="IPR002213">
    <property type="entry name" value="UDP_glucos_trans"/>
</dbReference>
<keyword evidence="8" id="KW-1185">Reference proteome</keyword>
<dbReference type="GO" id="GO:0017000">
    <property type="term" value="P:antibiotic biosynthetic process"/>
    <property type="evidence" value="ECO:0007669"/>
    <property type="project" value="UniProtKB-KW"/>
</dbReference>
<evidence type="ECO:0000313" key="7">
    <source>
        <dbReference type="EMBL" id="RZQ66063.1"/>
    </source>
</evidence>
<evidence type="ECO:0000259" key="5">
    <source>
        <dbReference type="Pfam" id="PF06722"/>
    </source>
</evidence>
<dbReference type="GO" id="GO:0008194">
    <property type="term" value="F:UDP-glycosyltransferase activity"/>
    <property type="evidence" value="ECO:0007669"/>
    <property type="project" value="InterPro"/>
</dbReference>
<evidence type="ECO:0000313" key="8">
    <source>
        <dbReference type="Proteomes" id="UP000292003"/>
    </source>
</evidence>
<dbReference type="GO" id="GO:0016758">
    <property type="term" value="F:hexosyltransferase activity"/>
    <property type="evidence" value="ECO:0007669"/>
    <property type="project" value="UniProtKB-ARBA"/>
</dbReference>
<evidence type="ECO:0000256" key="4">
    <source>
        <dbReference type="ARBA" id="ARBA00023194"/>
    </source>
</evidence>
<name>A0A4Q7JGA0_9PSEU</name>